<dbReference type="GO" id="GO:0046872">
    <property type="term" value="F:metal ion binding"/>
    <property type="evidence" value="ECO:0007669"/>
    <property type="project" value="UniProtKB-KW"/>
</dbReference>
<feature type="active site" description="Tele-phosphohistidine intermediate" evidence="5">
    <location>
        <position position="75"/>
    </location>
</feature>
<dbReference type="AlphaFoldDB" id="A0A1T5K039"/>
<name>A0A1T5K039_9FIRM</name>
<evidence type="ECO:0000256" key="6">
    <source>
        <dbReference type="PIRSR" id="PIRSR000699-2"/>
    </source>
</evidence>
<evidence type="ECO:0000313" key="9">
    <source>
        <dbReference type="Proteomes" id="UP000190285"/>
    </source>
</evidence>
<evidence type="ECO:0000256" key="7">
    <source>
        <dbReference type="PROSITE-ProRule" id="PRU00418"/>
    </source>
</evidence>
<accession>A0A1T5K039</accession>
<evidence type="ECO:0000256" key="3">
    <source>
        <dbReference type="ARBA" id="ARBA00022679"/>
    </source>
</evidence>
<keyword evidence="6" id="KW-0460">Magnesium</keyword>
<dbReference type="PROSITE" id="PS51095">
    <property type="entry name" value="PTS_EIIA_TYPE_3"/>
    <property type="match status" value="1"/>
</dbReference>
<dbReference type="Proteomes" id="UP000190285">
    <property type="component" value="Unassembled WGS sequence"/>
</dbReference>
<evidence type="ECO:0000256" key="4">
    <source>
        <dbReference type="ARBA" id="ARBA00022683"/>
    </source>
</evidence>
<dbReference type="InterPro" id="IPR003188">
    <property type="entry name" value="PTS_IIA_lac/cel"/>
</dbReference>
<keyword evidence="2" id="KW-0762">Sugar transport</keyword>
<dbReference type="PIRSF" id="PIRSF000699">
    <property type="entry name" value="PTS_IILac_III"/>
    <property type="match status" value="1"/>
</dbReference>
<reference evidence="9" key="1">
    <citation type="submission" date="2017-02" db="EMBL/GenBank/DDBJ databases">
        <authorList>
            <person name="Varghese N."/>
            <person name="Submissions S."/>
        </authorList>
    </citation>
    <scope>NUCLEOTIDE SEQUENCE [LARGE SCALE GENOMIC DNA]</scope>
    <source>
        <strain evidence="9">M1</strain>
    </source>
</reference>
<gene>
    <name evidence="8" type="ORF">SAMN02194393_01495</name>
</gene>
<proteinExistence type="predicted"/>
<evidence type="ECO:0000313" key="8">
    <source>
        <dbReference type="EMBL" id="SKC56839.1"/>
    </source>
</evidence>
<dbReference type="GO" id="GO:0009401">
    <property type="term" value="P:phosphoenolpyruvate-dependent sugar phosphotransferase system"/>
    <property type="evidence" value="ECO:0007669"/>
    <property type="project" value="UniProtKB-KW"/>
</dbReference>
<keyword evidence="1" id="KW-0813">Transport</keyword>
<keyword evidence="6" id="KW-0479">Metal-binding</keyword>
<dbReference type="InterPro" id="IPR036542">
    <property type="entry name" value="PTS_IIA_lac/cel_sf"/>
</dbReference>
<dbReference type="OrthoDB" id="389577at2"/>
<dbReference type="STRING" id="36842.SAMN02194393_01495"/>
<dbReference type="EMBL" id="FUZT01000003">
    <property type="protein sequence ID" value="SKC56839.1"/>
    <property type="molecule type" value="Genomic_DNA"/>
</dbReference>
<protein>
    <submittedName>
        <fullName evidence="8">PTS system lichenan oligosaccharide-specific IIA component, Lac family (TC 4.A.3.2.2)</fullName>
    </submittedName>
</protein>
<dbReference type="RefSeq" id="WP_079490538.1">
    <property type="nucleotide sequence ID" value="NZ_FUZT01000003.1"/>
</dbReference>
<evidence type="ECO:0000256" key="2">
    <source>
        <dbReference type="ARBA" id="ARBA00022597"/>
    </source>
</evidence>
<dbReference type="PANTHER" id="PTHR34382:SF7">
    <property type="entry name" value="PTS SYSTEM N,N'-DIACETYLCHITOBIOSE-SPECIFIC EIIA COMPONENT"/>
    <property type="match status" value="1"/>
</dbReference>
<dbReference type="GO" id="GO:0016740">
    <property type="term" value="F:transferase activity"/>
    <property type="evidence" value="ECO:0007669"/>
    <property type="project" value="UniProtKB-KW"/>
</dbReference>
<evidence type="ECO:0000256" key="1">
    <source>
        <dbReference type="ARBA" id="ARBA00022448"/>
    </source>
</evidence>
<keyword evidence="3" id="KW-0808">Transferase</keyword>
<evidence type="ECO:0000256" key="5">
    <source>
        <dbReference type="PIRSR" id="PIRSR000699-1"/>
    </source>
</evidence>
<sequence>MNYEEKVINLIIRGGNARSLAMDAIEHAKNNDIKAARKALEEAGEELSQVHNIQTDFIQKEAAGNGPDITLLMIHAQDHLMNAMTVKDMATEFVNLYEKMHLKECL</sequence>
<feature type="modified residue" description="Phosphohistidine; by HPr" evidence="7">
    <location>
        <position position="75"/>
    </location>
</feature>
<keyword evidence="9" id="KW-1185">Reference proteome</keyword>
<dbReference type="SUPFAM" id="SSF46973">
    <property type="entry name" value="Enzyme IIa from lactose specific PTS, IIa-lac"/>
    <property type="match status" value="1"/>
</dbReference>
<comment type="cofactor">
    <cofactor evidence="6">
        <name>Mg(2+)</name>
        <dbReference type="ChEBI" id="CHEBI:18420"/>
    </cofactor>
    <text evidence="6">Binds 1 Mg(2+) ion per trimer.</text>
</comment>
<dbReference type="PANTHER" id="PTHR34382">
    <property type="entry name" value="PTS SYSTEM N,N'-DIACETYLCHITOBIOSE-SPECIFIC EIIA COMPONENT"/>
    <property type="match status" value="1"/>
</dbReference>
<dbReference type="CDD" id="cd00215">
    <property type="entry name" value="PTS_IIA_lac"/>
    <property type="match status" value="1"/>
</dbReference>
<dbReference type="Pfam" id="PF02255">
    <property type="entry name" value="PTS_IIA"/>
    <property type="match status" value="1"/>
</dbReference>
<keyword evidence="4" id="KW-0598">Phosphotransferase system</keyword>
<organism evidence="8 9">
    <name type="scientific">Maledivibacter halophilus</name>
    <dbReference type="NCBI Taxonomy" id="36842"/>
    <lineage>
        <taxon>Bacteria</taxon>
        <taxon>Bacillati</taxon>
        <taxon>Bacillota</taxon>
        <taxon>Clostridia</taxon>
        <taxon>Peptostreptococcales</taxon>
        <taxon>Caminicellaceae</taxon>
        <taxon>Maledivibacter</taxon>
    </lineage>
</organism>
<dbReference type="Gene3D" id="1.20.58.80">
    <property type="entry name" value="Phosphotransferase system, lactose/cellobiose-type IIA subunit"/>
    <property type="match status" value="1"/>
</dbReference>
<feature type="binding site" evidence="6">
    <location>
        <position position="78"/>
    </location>
    <ligand>
        <name>Mg(2+)</name>
        <dbReference type="ChEBI" id="CHEBI:18420"/>
        <note>ligand shared between all trimeric partners</note>
    </ligand>
</feature>